<comment type="similarity">
    <text evidence="1">Belongs to the peptidase M38 family.</text>
</comment>
<keyword evidence="1" id="KW-0645">Protease</keyword>
<keyword evidence="1" id="KW-0482">Metalloprotease</keyword>
<dbReference type="AlphaFoldDB" id="A0A432Y7M2"/>
<dbReference type="OrthoDB" id="9776455at2"/>
<feature type="binding site" evidence="3">
    <location>
        <position position="100"/>
    </location>
    <ligand>
        <name>substrate</name>
    </ligand>
</feature>
<dbReference type="GO" id="GO:0008798">
    <property type="term" value="F:beta-aspartyl-peptidase activity"/>
    <property type="evidence" value="ECO:0007669"/>
    <property type="project" value="InterPro"/>
</dbReference>
<evidence type="ECO:0000256" key="1">
    <source>
        <dbReference type="PIRNR" id="PIRNR001238"/>
    </source>
</evidence>
<dbReference type="NCBIfam" id="TIGR01975">
    <property type="entry name" value="isoAsp_dipep"/>
    <property type="match status" value="1"/>
</dbReference>
<feature type="binding site" evidence="4">
    <location>
        <position position="64"/>
    </location>
    <ligand>
        <name>Zn(2+)</name>
        <dbReference type="ChEBI" id="CHEBI:29105"/>
        <label>1</label>
        <note>catalytic</note>
    </ligand>
</feature>
<feature type="binding site" evidence="3">
    <location>
        <position position="228"/>
    </location>
    <ligand>
        <name>substrate</name>
    </ligand>
</feature>
<dbReference type="EMBL" id="PIPV01000003">
    <property type="protein sequence ID" value="RUO56988.1"/>
    <property type="molecule type" value="Genomic_DNA"/>
</dbReference>
<feature type="binding site" evidence="3">
    <location>
        <position position="290"/>
    </location>
    <ligand>
        <name>substrate</name>
    </ligand>
</feature>
<evidence type="ECO:0000256" key="4">
    <source>
        <dbReference type="PIRSR" id="PIRSR001238-3"/>
    </source>
</evidence>
<dbReference type="SUPFAM" id="SSF51556">
    <property type="entry name" value="Metallo-dependent hydrolases"/>
    <property type="match status" value="1"/>
</dbReference>
<comment type="subcellular location">
    <subcellularLocation>
        <location evidence="1">Cytoplasm</location>
    </subcellularLocation>
</comment>
<feature type="binding site" evidence="3">
    <location>
        <begin position="69"/>
        <end position="71"/>
    </location>
    <ligand>
        <name>substrate</name>
    </ligand>
</feature>
<comment type="function">
    <text evidence="1">Catalyzes the hydrolytic cleavage of a subset of L-isoaspartyl (L-beta-aspartyl) dipeptides. Used to degrade proteins damaged by L-isoaspartyl residues formation.</text>
</comment>
<keyword evidence="1 4" id="KW-0479">Metal-binding</keyword>
<feature type="active site" description="Proton acceptor" evidence="2">
    <location>
        <position position="286"/>
    </location>
</feature>
<evidence type="ECO:0000256" key="2">
    <source>
        <dbReference type="PIRSR" id="PIRSR001238-1"/>
    </source>
</evidence>
<evidence type="ECO:0000313" key="6">
    <source>
        <dbReference type="EMBL" id="RUO56988.1"/>
    </source>
</evidence>
<organism evidence="6 7">
    <name type="scientific">Idiomarina fontislapidosi</name>
    <dbReference type="NCBI Taxonomy" id="263723"/>
    <lineage>
        <taxon>Bacteria</taxon>
        <taxon>Pseudomonadati</taxon>
        <taxon>Pseudomonadota</taxon>
        <taxon>Gammaproteobacteria</taxon>
        <taxon>Alteromonadales</taxon>
        <taxon>Idiomarinaceae</taxon>
        <taxon>Idiomarina</taxon>
    </lineage>
</organism>
<dbReference type="InterPro" id="IPR010229">
    <property type="entry name" value="Pept_M38_dipep"/>
</dbReference>
<feature type="binding site" evidence="3">
    <location>
        <position position="164"/>
    </location>
    <ligand>
        <name>substrate</name>
    </ligand>
</feature>
<dbReference type="Gene3D" id="2.30.40.10">
    <property type="entry name" value="Urease, subunit C, domain 1"/>
    <property type="match status" value="1"/>
</dbReference>
<sequence>MLTLIKNAHVWSPSELGICDVLIADKRIAAIEPQIEGSFGAVPVTQIDAQGRWLVPGFVDPLAHFNGGGGEGGFHTRTPVMPITDAIQAGISTMVSGLGTDASTRSLSDMLANARGLSNLGLSTYCYTGSYEYPVRTVTGTVRDDIILIDKFIGIGELAIADKRGSQLNAAELARVASEAKVGGLISGKAGITFLHVGDEASQLNIIEQCCRDHDVDLNQFYPTHMNRHQSLMEQGAELANHGLMLDLTCSTTPELVAEGEIPAAKCLAQLLSEGVQATQISLSTDANASLPDFDSHGKLRGLKVGRAVSLLESVQEAIRDGVDVDQVLMAASQNAAQRLKLSTKGTIAVGKDADLNLLCPDTLALSHVWYQGKLAMQEGKMKIRGYFDEM</sequence>
<evidence type="ECO:0000259" key="5">
    <source>
        <dbReference type="Pfam" id="PF01979"/>
    </source>
</evidence>
<dbReference type="Proteomes" id="UP000287330">
    <property type="component" value="Unassembled WGS sequence"/>
</dbReference>
<evidence type="ECO:0000256" key="3">
    <source>
        <dbReference type="PIRSR" id="PIRSR001238-2"/>
    </source>
</evidence>
<name>A0A432Y7M2_9GAMM</name>
<dbReference type="GO" id="GO:0046872">
    <property type="term" value="F:metal ion binding"/>
    <property type="evidence" value="ECO:0007669"/>
    <property type="project" value="UniProtKB-KW"/>
</dbReference>
<comment type="PTM">
    <text evidence="1">Carboxylation allows a single lysine to coordinate two zinc ions.</text>
</comment>
<dbReference type="PANTHER" id="PTHR11647:SF1">
    <property type="entry name" value="COLLAPSIN RESPONSE MEDIATOR PROTEIN"/>
    <property type="match status" value="1"/>
</dbReference>
<feature type="binding site" evidence="4">
    <location>
        <position position="196"/>
    </location>
    <ligand>
        <name>Zn(2+)</name>
        <dbReference type="ChEBI" id="CHEBI:29105"/>
        <label>2</label>
        <note>catalytic</note>
    </ligand>
</feature>
<dbReference type="SUPFAM" id="SSF51338">
    <property type="entry name" value="Composite domain of metallo-dependent hydrolases"/>
    <property type="match status" value="1"/>
</dbReference>
<gene>
    <name evidence="6" type="ORF">CWE25_04760</name>
</gene>
<feature type="binding site" evidence="3">
    <location>
        <position position="131"/>
    </location>
    <ligand>
        <name>substrate</name>
    </ligand>
</feature>
<dbReference type="InterPro" id="IPR011059">
    <property type="entry name" value="Metal-dep_hydrolase_composite"/>
</dbReference>
<comment type="caution">
    <text evidence="6">The sequence shown here is derived from an EMBL/GenBank/DDBJ whole genome shotgun (WGS) entry which is preliminary data.</text>
</comment>
<keyword evidence="1" id="KW-0378">Hydrolase</keyword>
<dbReference type="GO" id="GO:0016810">
    <property type="term" value="F:hydrolase activity, acting on carbon-nitrogen (but not peptide) bonds"/>
    <property type="evidence" value="ECO:0007669"/>
    <property type="project" value="InterPro"/>
</dbReference>
<dbReference type="InterPro" id="IPR032466">
    <property type="entry name" value="Metal_Hydrolase"/>
</dbReference>
<dbReference type="GO" id="GO:0008237">
    <property type="term" value="F:metallopeptidase activity"/>
    <property type="evidence" value="ECO:0007669"/>
    <property type="project" value="UniProtKB-KW"/>
</dbReference>
<protein>
    <recommendedName>
        <fullName evidence="1">Isoaspartyl dipeptidase</fullName>
        <ecNumber evidence="1">3.4.19.-</ecNumber>
    </recommendedName>
</protein>
<dbReference type="Pfam" id="PF01979">
    <property type="entry name" value="Amidohydro_1"/>
    <property type="match status" value="1"/>
</dbReference>
<dbReference type="PANTHER" id="PTHR11647">
    <property type="entry name" value="HYDRANTOINASE/DIHYDROPYRIMIDINASE FAMILY MEMBER"/>
    <property type="match status" value="1"/>
</dbReference>
<dbReference type="PIRSF" id="PIRSF001238">
    <property type="entry name" value="IadA"/>
    <property type="match status" value="1"/>
</dbReference>
<proteinExistence type="inferred from homology"/>
<dbReference type="GO" id="GO:0005737">
    <property type="term" value="C:cytoplasm"/>
    <property type="evidence" value="ECO:0007669"/>
    <property type="project" value="UniProtKB-SubCell"/>
</dbReference>
<feature type="binding site" evidence="4">
    <location>
        <position position="225"/>
    </location>
    <ligand>
        <name>Zn(2+)</name>
        <dbReference type="ChEBI" id="CHEBI:29105"/>
        <label>2</label>
        <note>catalytic</note>
    </ligand>
</feature>
<dbReference type="GO" id="GO:0006508">
    <property type="term" value="P:proteolysis"/>
    <property type="evidence" value="ECO:0007669"/>
    <property type="project" value="UniProtKB-KW"/>
</dbReference>
<keyword evidence="1 4" id="KW-0862">Zinc</keyword>
<accession>A0A432Y7M2</accession>
<dbReference type="Gene3D" id="3.20.20.140">
    <property type="entry name" value="Metal-dependent hydrolases"/>
    <property type="match status" value="1"/>
</dbReference>
<feature type="domain" description="Amidohydrolase-related" evidence="5">
    <location>
        <begin position="250"/>
        <end position="359"/>
    </location>
</feature>
<keyword evidence="7" id="KW-1185">Reference proteome</keyword>
<dbReference type="RefSeq" id="WP_110574442.1">
    <property type="nucleotide sequence ID" value="NZ_PIPV01000003.1"/>
</dbReference>
<comment type="cofactor">
    <cofactor evidence="1 4">
        <name>Zn(2+)</name>
        <dbReference type="ChEBI" id="CHEBI:29105"/>
    </cofactor>
    <text evidence="1 4">Binds 2 Zn(2+) ions per subunit.</text>
</comment>
<feature type="binding site" evidence="4">
    <location>
        <position position="286"/>
    </location>
    <ligand>
        <name>Zn(2+)</name>
        <dbReference type="ChEBI" id="CHEBI:29105"/>
        <label>1</label>
        <note>catalytic</note>
    </ligand>
</feature>
<dbReference type="EC" id="3.4.19.-" evidence="1"/>
<dbReference type="InterPro" id="IPR050378">
    <property type="entry name" value="Metallo-dep_Hydrolases_sf"/>
</dbReference>
<dbReference type="InterPro" id="IPR006680">
    <property type="entry name" value="Amidohydro-rel"/>
</dbReference>
<evidence type="ECO:0000313" key="7">
    <source>
        <dbReference type="Proteomes" id="UP000287330"/>
    </source>
</evidence>
<reference evidence="7" key="1">
    <citation type="journal article" date="2018" name="Front. Microbiol.">
        <title>Genome-Based Analysis Reveals the Taxonomy and Diversity of the Family Idiomarinaceae.</title>
        <authorList>
            <person name="Liu Y."/>
            <person name="Lai Q."/>
            <person name="Shao Z."/>
        </authorList>
    </citation>
    <scope>NUCLEOTIDE SEQUENCE [LARGE SCALE GENOMIC DNA]</scope>
    <source>
        <strain evidence="7">F23</strain>
    </source>
</reference>